<gene>
    <name evidence="3" type="ORF">V5E97_00735</name>
</gene>
<organism evidence="3">
    <name type="scientific">Singulisphaera sp. Ch08</name>
    <dbReference type="NCBI Taxonomy" id="3120278"/>
    <lineage>
        <taxon>Bacteria</taxon>
        <taxon>Pseudomonadati</taxon>
        <taxon>Planctomycetota</taxon>
        <taxon>Planctomycetia</taxon>
        <taxon>Isosphaerales</taxon>
        <taxon>Isosphaeraceae</taxon>
        <taxon>Singulisphaera</taxon>
    </lineage>
</organism>
<dbReference type="InterPro" id="IPR036291">
    <property type="entry name" value="NAD(P)-bd_dom_sf"/>
</dbReference>
<evidence type="ECO:0000256" key="1">
    <source>
        <dbReference type="ARBA" id="ARBA00007637"/>
    </source>
</evidence>
<proteinExistence type="inferred from homology"/>
<dbReference type="PANTHER" id="PTHR43000">
    <property type="entry name" value="DTDP-D-GLUCOSE 4,6-DEHYDRATASE-RELATED"/>
    <property type="match status" value="1"/>
</dbReference>
<sequence length="324" mass="34967">MRVLMTGGYGCIGSWVAKQLVDQGQELWIFDLKEDTHRLDLLLEPEQKERVHFISGDVSDLPAVLKTIEQVGATHLLHLAGLQAPTCRANPILGAKVNVLGTLSIFEAAVALKGQVERVVYASSAAVHGPADPASHGPLGDEVRLAPSTHYGAYKVCNELNARVYWLDQGISSVGLRPWTVYGVGRDFGMTSEPTKAIKSVVIGKPFKISYGGLQDFQYVGDVAATFLRALSAPFEGADAFNVRGAVVPMETFLTTLAEVAPEAADLVSHGDLRLPIAPDLDDSRLDSRLGPLHRTSLRDGIAETYRRFAALNAQGRLDLSDLP</sequence>
<dbReference type="InterPro" id="IPR001509">
    <property type="entry name" value="Epimerase_deHydtase"/>
</dbReference>
<dbReference type="Pfam" id="PF01370">
    <property type="entry name" value="Epimerase"/>
    <property type="match status" value="1"/>
</dbReference>
<feature type="domain" description="NAD-dependent epimerase/dehydratase" evidence="2">
    <location>
        <begin position="3"/>
        <end position="243"/>
    </location>
</feature>
<dbReference type="RefSeq" id="WP_406697347.1">
    <property type="nucleotide sequence ID" value="NZ_CP155447.1"/>
</dbReference>
<dbReference type="AlphaFoldDB" id="A0AAU7CGJ0"/>
<comment type="similarity">
    <text evidence="1">Belongs to the NAD(P)-dependent epimerase/dehydratase family.</text>
</comment>
<name>A0AAU7CGJ0_9BACT</name>
<dbReference type="SUPFAM" id="SSF51735">
    <property type="entry name" value="NAD(P)-binding Rossmann-fold domains"/>
    <property type="match status" value="1"/>
</dbReference>
<accession>A0AAU7CGJ0</accession>
<dbReference type="Gene3D" id="3.40.50.720">
    <property type="entry name" value="NAD(P)-binding Rossmann-like Domain"/>
    <property type="match status" value="1"/>
</dbReference>
<evidence type="ECO:0000313" key="3">
    <source>
        <dbReference type="EMBL" id="XBH04568.1"/>
    </source>
</evidence>
<reference evidence="3" key="1">
    <citation type="submission" date="2024-05" db="EMBL/GenBank/DDBJ databases">
        <title>Planctomycetes of the genus Singulisphaera possess chitinolytic capabilities.</title>
        <authorList>
            <person name="Ivanova A."/>
        </authorList>
    </citation>
    <scope>NUCLEOTIDE SEQUENCE</scope>
    <source>
        <strain evidence="3">Ch08T</strain>
    </source>
</reference>
<protein>
    <submittedName>
        <fullName evidence="3">NAD(P)-dependent oxidoreductase</fullName>
    </submittedName>
</protein>
<dbReference type="EMBL" id="CP155447">
    <property type="protein sequence ID" value="XBH04568.1"/>
    <property type="molecule type" value="Genomic_DNA"/>
</dbReference>
<evidence type="ECO:0000259" key="2">
    <source>
        <dbReference type="Pfam" id="PF01370"/>
    </source>
</evidence>